<evidence type="ECO:0000256" key="1">
    <source>
        <dbReference type="SAM" id="Phobius"/>
    </source>
</evidence>
<keyword evidence="1" id="KW-0812">Transmembrane</keyword>
<keyword evidence="1" id="KW-0472">Membrane</keyword>
<reference evidence="2 3" key="1">
    <citation type="submission" date="2024-01" db="EMBL/GenBank/DDBJ databases">
        <title>The genomes of 5 underutilized Papilionoideae crops provide insights into root nodulation and disease resistanc.</title>
        <authorList>
            <person name="Yuan L."/>
        </authorList>
    </citation>
    <scope>NUCLEOTIDE SEQUENCE [LARGE SCALE GENOMIC DNA]</scope>
    <source>
        <strain evidence="2">ZHUSHIDOU_FW_LH</strain>
        <tissue evidence="2">Leaf</tissue>
    </source>
</reference>
<dbReference type="EMBL" id="JAYWIO010000005">
    <property type="protein sequence ID" value="KAK7258636.1"/>
    <property type="molecule type" value="Genomic_DNA"/>
</dbReference>
<gene>
    <name evidence="2" type="ORF">RIF29_24217</name>
</gene>
<keyword evidence="3" id="KW-1185">Reference proteome</keyword>
<keyword evidence="1" id="KW-1133">Transmembrane helix</keyword>
<accession>A0AAN9EK47</accession>
<proteinExistence type="predicted"/>
<comment type="caution">
    <text evidence="2">The sequence shown here is derived from an EMBL/GenBank/DDBJ whole genome shotgun (WGS) entry which is preliminary data.</text>
</comment>
<dbReference type="Proteomes" id="UP001372338">
    <property type="component" value="Unassembled WGS sequence"/>
</dbReference>
<sequence length="141" mass="16329">MERVLWTSYIDENKIKFSKFLIKIKNINKSLNASPFFFLPVPSQLLLLLLLLLFVPVILLLLPPKSSCGSLHTSFYVSLQITKFLKDLGFNSHFHPSDTQQQDSYLYSPLLLNSTSFSVRTFFIFIIIIFLNLYLCNLVCE</sequence>
<evidence type="ECO:0000313" key="2">
    <source>
        <dbReference type="EMBL" id="KAK7258636.1"/>
    </source>
</evidence>
<dbReference type="AlphaFoldDB" id="A0AAN9EK47"/>
<feature type="transmembrane region" description="Helical" evidence="1">
    <location>
        <begin position="117"/>
        <end position="140"/>
    </location>
</feature>
<evidence type="ECO:0000313" key="3">
    <source>
        <dbReference type="Proteomes" id="UP001372338"/>
    </source>
</evidence>
<name>A0AAN9EK47_CROPI</name>
<feature type="transmembrane region" description="Helical" evidence="1">
    <location>
        <begin position="36"/>
        <end position="62"/>
    </location>
</feature>
<protein>
    <submittedName>
        <fullName evidence="2">Uncharacterized protein</fullName>
    </submittedName>
</protein>
<organism evidence="2 3">
    <name type="scientific">Crotalaria pallida</name>
    <name type="common">Smooth rattlebox</name>
    <name type="synonym">Crotalaria striata</name>
    <dbReference type="NCBI Taxonomy" id="3830"/>
    <lineage>
        <taxon>Eukaryota</taxon>
        <taxon>Viridiplantae</taxon>
        <taxon>Streptophyta</taxon>
        <taxon>Embryophyta</taxon>
        <taxon>Tracheophyta</taxon>
        <taxon>Spermatophyta</taxon>
        <taxon>Magnoliopsida</taxon>
        <taxon>eudicotyledons</taxon>
        <taxon>Gunneridae</taxon>
        <taxon>Pentapetalae</taxon>
        <taxon>rosids</taxon>
        <taxon>fabids</taxon>
        <taxon>Fabales</taxon>
        <taxon>Fabaceae</taxon>
        <taxon>Papilionoideae</taxon>
        <taxon>50 kb inversion clade</taxon>
        <taxon>genistoids sensu lato</taxon>
        <taxon>core genistoids</taxon>
        <taxon>Crotalarieae</taxon>
        <taxon>Crotalaria</taxon>
    </lineage>
</organism>